<evidence type="ECO:0000313" key="1">
    <source>
        <dbReference type="EMBL" id="EKC17540.1"/>
    </source>
</evidence>
<proteinExistence type="predicted"/>
<name>K1PM58_MAGGI</name>
<sequence length="53" mass="6408">MTLTLYLKTWFKVTAHPLPKGTLWMRYEPDWAKRREAMLRSSNLEWTDGQTDH</sequence>
<dbReference type="AlphaFoldDB" id="K1PM58"/>
<gene>
    <name evidence="1" type="ORF">CGI_10000608</name>
</gene>
<dbReference type="HOGENOM" id="CLU_202068_0_0_1"/>
<reference evidence="1" key="1">
    <citation type="journal article" date="2012" name="Nature">
        <title>The oyster genome reveals stress adaptation and complexity of shell formation.</title>
        <authorList>
            <person name="Zhang G."/>
            <person name="Fang X."/>
            <person name="Guo X."/>
            <person name="Li L."/>
            <person name="Luo R."/>
            <person name="Xu F."/>
            <person name="Yang P."/>
            <person name="Zhang L."/>
            <person name="Wang X."/>
            <person name="Qi H."/>
            <person name="Xiong Z."/>
            <person name="Que H."/>
            <person name="Xie Y."/>
            <person name="Holland P.W."/>
            <person name="Paps J."/>
            <person name="Zhu Y."/>
            <person name="Wu F."/>
            <person name="Chen Y."/>
            <person name="Wang J."/>
            <person name="Peng C."/>
            <person name="Meng J."/>
            <person name="Yang L."/>
            <person name="Liu J."/>
            <person name="Wen B."/>
            <person name="Zhang N."/>
            <person name="Huang Z."/>
            <person name="Zhu Q."/>
            <person name="Feng Y."/>
            <person name="Mount A."/>
            <person name="Hedgecock D."/>
            <person name="Xu Z."/>
            <person name="Liu Y."/>
            <person name="Domazet-Loso T."/>
            <person name="Du Y."/>
            <person name="Sun X."/>
            <person name="Zhang S."/>
            <person name="Liu B."/>
            <person name="Cheng P."/>
            <person name="Jiang X."/>
            <person name="Li J."/>
            <person name="Fan D."/>
            <person name="Wang W."/>
            <person name="Fu W."/>
            <person name="Wang T."/>
            <person name="Wang B."/>
            <person name="Zhang J."/>
            <person name="Peng Z."/>
            <person name="Li Y."/>
            <person name="Li N."/>
            <person name="Wang J."/>
            <person name="Chen M."/>
            <person name="He Y."/>
            <person name="Tan F."/>
            <person name="Song X."/>
            <person name="Zheng Q."/>
            <person name="Huang R."/>
            <person name="Yang H."/>
            <person name="Du X."/>
            <person name="Chen L."/>
            <person name="Yang M."/>
            <person name="Gaffney P.M."/>
            <person name="Wang S."/>
            <person name="Luo L."/>
            <person name="She Z."/>
            <person name="Ming Y."/>
            <person name="Huang W."/>
            <person name="Zhang S."/>
            <person name="Huang B."/>
            <person name="Zhang Y."/>
            <person name="Qu T."/>
            <person name="Ni P."/>
            <person name="Miao G."/>
            <person name="Wang J."/>
            <person name="Wang Q."/>
            <person name="Steinberg C.E."/>
            <person name="Wang H."/>
            <person name="Li N."/>
            <person name="Qian L."/>
            <person name="Zhang G."/>
            <person name="Li Y."/>
            <person name="Yang H."/>
            <person name="Liu X."/>
            <person name="Wang J."/>
            <person name="Yin Y."/>
            <person name="Wang J."/>
        </authorList>
    </citation>
    <scope>NUCLEOTIDE SEQUENCE [LARGE SCALE GENOMIC DNA]</scope>
    <source>
        <strain evidence="1">05x7-T-G4-1.051#20</strain>
    </source>
</reference>
<dbReference type="InParanoid" id="K1PM58"/>
<protein>
    <submittedName>
        <fullName evidence="1">Uncharacterized protein</fullName>
    </submittedName>
</protein>
<accession>K1PM58</accession>
<organism evidence="1">
    <name type="scientific">Magallana gigas</name>
    <name type="common">Pacific oyster</name>
    <name type="synonym">Crassostrea gigas</name>
    <dbReference type="NCBI Taxonomy" id="29159"/>
    <lineage>
        <taxon>Eukaryota</taxon>
        <taxon>Metazoa</taxon>
        <taxon>Spiralia</taxon>
        <taxon>Lophotrochozoa</taxon>
        <taxon>Mollusca</taxon>
        <taxon>Bivalvia</taxon>
        <taxon>Autobranchia</taxon>
        <taxon>Pteriomorphia</taxon>
        <taxon>Ostreida</taxon>
        <taxon>Ostreoidea</taxon>
        <taxon>Ostreidae</taxon>
        <taxon>Magallana</taxon>
    </lineage>
</organism>
<dbReference type="EMBL" id="JH822709">
    <property type="protein sequence ID" value="EKC17540.1"/>
    <property type="molecule type" value="Genomic_DNA"/>
</dbReference>